<keyword evidence="1 4" id="KW-0378">Hydrolase</keyword>
<dbReference type="SUPFAM" id="SSF53474">
    <property type="entry name" value="alpha/beta-Hydrolases"/>
    <property type="match status" value="1"/>
</dbReference>
<keyword evidence="5" id="KW-1185">Reference proteome</keyword>
<dbReference type="AlphaFoldDB" id="A0A1X7KB28"/>
<dbReference type="GO" id="GO:0052689">
    <property type="term" value="F:carboxylic ester hydrolase activity"/>
    <property type="evidence" value="ECO:0007669"/>
    <property type="project" value="UniProtKB-ARBA"/>
</dbReference>
<dbReference type="Gene3D" id="3.40.50.1820">
    <property type="entry name" value="alpha/beta hydrolase"/>
    <property type="match status" value="1"/>
</dbReference>
<evidence type="ECO:0000313" key="5">
    <source>
        <dbReference type="Proteomes" id="UP000193804"/>
    </source>
</evidence>
<dbReference type="PANTHER" id="PTHR22946:SF9">
    <property type="entry name" value="POLYKETIDE TRANSFERASE AF380"/>
    <property type="match status" value="1"/>
</dbReference>
<comment type="similarity">
    <text evidence="2">Belongs to the AB hydrolase superfamily. FUS2 hydrolase family.</text>
</comment>
<dbReference type="EMBL" id="FXAW01000005">
    <property type="protein sequence ID" value="SMG38397.1"/>
    <property type="molecule type" value="Genomic_DNA"/>
</dbReference>
<dbReference type="Pfam" id="PF00561">
    <property type="entry name" value="Abhydrolase_1"/>
    <property type="match status" value="1"/>
</dbReference>
<sequence length="288" mass="33209">MHSNKMIQENIIITSTVHNKPITADFRYIPSKEKKPLILFVHGFKGFKDWGVFNLLADGFAQNGFVFVKINLSHNGTTPEQLNDFADLEAFGNNNFTKELDDVKDTIDYLFSASCQIPKDEVNLNSINLMGHSRGGGLVLLKAREEVRIHKVITLAAISDLTKRWPESFLQEWREKGVQYIENKRTNQLMPLYVQLYDDVLNHPDRLSIPKAIKEMKQPLLAFHGTEDETLPVAMAHQIKEWKPDTELVIYEKENHVFGAAHPWQEKTLPNAFKLILMKSERFLKNHE</sequence>
<dbReference type="Proteomes" id="UP000193804">
    <property type="component" value="Unassembled WGS sequence"/>
</dbReference>
<evidence type="ECO:0000259" key="3">
    <source>
        <dbReference type="Pfam" id="PF00561"/>
    </source>
</evidence>
<organism evidence="4 5">
    <name type="scientific">Marivirga sericea</name>
    <dbReference type="NCBI Taxonomy" id="1028"/>
    <lineage>
        <taxon>Bacteria</taxon>
        <taxon>Pseudomonadati</taxon>
        <taxon>Bacteroidota</taxon>
        <taxon>Cytophagia</taxon>
        <taxon>Cytophagales</taxon>
        <taxon>Marivirgaceae</taxon>
        <taxon>Marivirga</taxon>
    </lineage>
</organism>
<dbReference type="STRING" id="1028.SAMN05661096_02537"/>
<proteinExistence type="inferred from homology"/>
<gene>
    <name evidence="4" type="ORF">SAMN05661096_02537</name>
</gene>
<evidence type="ECO:0000256" key="1">
    <source>
        <dbReference type="ARBA" id="ARBA00022801"/>
    </source>
</evidence>
<dbReference type="PANTHER" id="PTHR22946">
    <property type="entry name" value="DIENELACTONE HYDROLASE DOMAIN-CONTAINING PROTEIN-RELATED"/>
    <property type="match status" value="1"/>
</dbReference>
<dbReference type="InterPro" id="IPR029058">
    <property type="entry name" value="AB_hydrolase_fold"/>
</dbReference>
<dbReference type="InterPro" id="IPR000073">
    <property type="entry name" value="AB_hydrolase_1"/>
</dbReference>
<protein>
    <submittedName>
        <fullName evidence="4">Alpha/beta hydrolase family protein</fullName>
    </submittedName>
</protein>
<accession>A0A1X7KB28</accession>
<dbReference type="InterPro" id="IPR050261">
    <property type="entry name" value="FrsA_esterase"/>
</dbReference>
<evidence type="ECO:0000313" key="4">
    <source>
        <dbReference type="EMBL" id="SMG38397.1"/>
    </source>
</evidence>
<feature type="domain" description="AB hydrolase-1" evidence="3">
    <location>
        <begin position="36"/>
        <end position="197"/>
    </location>
</feature>
<dbReference type="RefSeq" id="WP_245830864.1">
    <property type="nucleotide sequence ID" value="NZ_FXAW01000005.1"/>
</dbReference>
<evidence type="ECO:0000256" key="2">
    <source>
        <dbReference type="ARBA" id="ARBA00038115"/>
    </source>
</evidence>
<name>A0A1X7KB28_9BACT</name>
<reference evidence="5" key="1">
    <citation type="submission" date="2017-04" db="EMBL/GenBank/DDBJ databases">
        <authorList>
            <person name="Varghese N."/>
            <person name="Submissions S."/>
        </authorList>
    </citation>
    <scope>NUCLEOTIDE SEQUENCE [LARGE SCALE GENOMIC DNA]</scope>
    <source>
        <strain evidence="5">DSM 4125</strain>
    </source>
</reference>